<protein>
    <recommendedName>
        <fullName evidence="12">tRNA wybutosine-synthesizing protein 5</fullName>
        <ecNumber evidence="11">1.14.11.42</ecNumber>
    </recommendedName>
    <alternativeName>
        <fullName evidence="13">tRNA(Phe) (7-(3-amino-3-carboxypropyl)wyosine(37)-C(2))-hydroxylase</fullName>
    </alternativeName>
</protein>
<dbReference type="EC" id="1.14.11.42" evidence="11"/>
<dbReference type="SUPFAM" id="SSF51197">
    <property type="entry name" value="Clavaminate synthase-like"/>
    <property type="match status" value="1"/>
</dbReference>
<evidence type="ECO:0000256" key="13">
    <source>
        <dbReference type="ARBA" id="ARBA00082992"/>
    </source>
</evidence>
<evidence type="ECO:0000256" key="10">
    <source>
        <dbReference type="ARBA" id="ARBA00060814"/>
    </source>
</evidence>
<comment type="catalytic activity">
    <reaction evidence="8">
        <text>7-[(3S)-3-amino-3-carboxypropyl]wyosine(37) in tRNA(Phe) + 2-oxoglutarate + O2 = 7-(2-hydroxy-3-amino-3-carboxypropyl)wyosine(37) in tRNA(Phe) + succinate + CO2</text>
        <dbReference type="Rhea" id="RHEA:37899"/>
        <dbReference type="Rhea" id="RHEA-COMP:10379"/>
        <dbReference type="Rhea" id="RHEA-COMP:11848"/>
        <dbReference type="ChEBI" id="CHEBI:15379"/>
        <dbReference type="ChEBI" id="CHEBI:16526"/>
        <dbReference type="ChEBI" id="CHEBI:16810"/>
        <dbReference type="ChEBI" id="CHEBI:30031"/>
        <dbReference type="ChEBI" id="CHEBI:73543"/>
        <dbReference type="ChEBI" id="CHEBI:73603"/>
        <dbReference type="EC" id="1.14.11.42"/>
    </reaction>
    <physiologicalReaction direction="left-to-right" evidence="8">
        <dbReference type="Rhea" id="RHEA:37900"/>
    </physiologicalReaction>
</comment>
<name>A0AAE0SCZ1_9BIVA</name>
<dbReference type="InterPro" id="IPR003347">
    <property type="entry name" value="JmjC_dom"/>
</dbReference>
<dbReference type="GO" id="GO:0102524">
    <property type="term" value="F:tRNA(Phe) (7-(3-amino-3-carboxypropyl)wyosine37-C2)-hydroxylase activity"/>
    <property type="evidence" value="ECO:0007669"/>
    <property type="project" value="UniProtKB-EC"/>
</dbReference>
<evidence type="ECO:0000256" key="3">
    <source>
        <dbReference type="ARBA" id="ARBA00022694"/>
    </source>
</evidence>
<dbReference type="GO" id="GO:0000049">
    <property type="term" value="F:tRNA binding"/>
    <property type="evidence" value="ECO:0007669"/>
    <property type="project" value="TreeGrafter"/>
</dbReference>
<dbReference type="AlphaFoldDB" id="A0AAE0SCZ1"/>
<proteinExistence type="inferred from homology"/>
<comment type="function">
    <text evidence="9">tRNA hydroxylase that acts as a component of the wybutosine biosynthesis pathway. Wybutosine is a hyper modified guanosine with a tricyclic base found at the 3'-position adjacent to the anticodon of eukaryotic phenylalanine tRNA. Catalyzes the hydroxylation of 7-(a-amino-a-carboxypropyl)wyosine (yW-72) into undermodified hydroxywybutosine (OHyW*). OHyW* being further transformed into hydroxywybutosine (OHyW) by LCMT2/TYW4. OHyW is a derivative of wybutosine found in higher eukaryotes.</text>
</comment>
<evidence type="ECO:0000256" key="11">
    <source>
        <dbReference type="ARBA" id="ARBA00066716"/>
    </source>
</evidence>
<dbReference type="Gene3D" id="2.60.120.650">
    <property type="entry name" value="Cupin"/>
    <property type="match status" value="1"/>
</dbReference>
<evidence type="ECO:0000256" key="4">
    <source>
        <dbReference type="ARBA" id="ARBA00022723"/>
    </source>
</evidence>
<dbReference type="PANTHER" id="PTHR12461">
    <property type="entry name" value="HYPOXIA-INDUCIBLE FACTOR 1 ALPHA INHIBITOR-RELATED"/>
    <property type="match status" value="1"/>
</dbReference>
<keyword evidence="16" id="KW-1185">Reference proteome</keyword>
<dbReference type="GO" id="GO:0031591">
    <property type="term" value="P:wybutosine biosynthetic process"/>
    <property type="evidence" value="ECO:0007669"/>
    <property type="project" value="TreeGrafter"/>
</dbReference>
<evidence type="ECO:0000256" key="5">
    <source>
        <dbReference type="ARBA" id="ARBA00022964"/>
    </source>
</evidence>
<dbReference type="PROSITE" id="PS51184">
    <property type="entry name" value="JMJC"/>
    <property type="match status" value="1"/>
</dbReference>
<keyword evidence="4" id="KW-0479">Metal-binding</keyword>
<organism evidence="15 16">
    <name type="scientific">Potamilus streckersoni</name>
    <dbReference type="NCBI Taxonomy" id="2493646"/>
    <lineage>
        <taxon>Eukaryota</taxon>
        <taxon>Metazoa</taxon>
        <taxon>Spiralia</taxon>
        <taxon>Lophotrochozoa</taxon>
        <taxon>Mollusca</taxon>
        <taxon>Bivalvia</taxon>
        <taxon>Autobranchia</taxon>
        <taxon>Heteroconchia</taxon>
        <taxon>Palaeoheterodonta</taxon>
        <taxon>Unionida</taxon>
        <taxon>Unionoidea</taxon>
        <taxon>Unionidae</taxon>
        <taxon>Ambleminae</taxon>
        <taxon>Lampsilini</taxon>
        <taxon>Potamilus</taxon>
    </lineage>
</organism>
<evidence type="ECO:0000256" key="12">
    <source>
        <dbReference type="ARBA" id="ARBA00069230"/>
    </source>
</evidence>
<comment type="caution">
    <text evidence="15">The sequence shown here is derived from an EMBL/GenBank/DDBJ whole genome shotgun (WGS) entry which is preliminary data.</text>
</comment>
<evidence type="ECO:0000256" key="9">
    <source>
        <dbReference type="ARBA" id="ARBA00054171"/>
    </source>
</evidence>
<comment type="similarity">
    <text evidence="10">Belongs to the TYW5 family.</text>
</comment>
<evidence type="ECO:0000256" key="2">
    <source>
        <dbReference type="ARBA" id="ARBA00011738"/>
    </source>
</evidence>
<reference evidence="15" key="2">
    <citation type="journal article" date="2021" name="Genome Biol. Evol.">
        <title>Developing a high-quality reference genome for a parasitic bivalve with doubly uniparental inheritance (Bivalvia: Unionida).</title>
        <authorList>
            <person name="Smith C.H."/>
        </authorList>
    </citation>
    <scope>NUCLEOTIDE SEQUENCE</scope>
    <source>
        <strain evidence="15">CHS0354</strain>
        <tissue evidence="15">Mantle</tissue>
    </source>
</reference>
<dbReference type="Proteomes" id="UP001195483">
    <property type="component" value="Unassembled WGS sequence"/>
</dbReference>
<keyword evidence="7" id="KW-0408">Iron</keyword>
<evidence type="ECO:0000256" key="8">
    <source>
        <dbReference type="ARBA" id="ARBA00052052"/>
    </source>
</evidence>
<dbReference type="PANTHER" id="PTHR12461:SF104">
    <property type="entry name" value="TRNA WYBUTOSINE-SYNTHESIZING PROTEIN 5"/>
    <property type="match status" value="1"/>
</dbReference>
<keyword evidence="5" id="KW-0223">Dioxygenase</keyword>
<evidence type="ECO:0000256" key="7">
    <source>
        <dbReference type="ARBA" id="ARBA00023004"/>
    </source>
</evidence>
<evidence type="ECO:0000256" key="1">
    <source>
        <dbReference type="ARBA" id="ARBA00001954"/>
    </source>
</evidence>
<evidence type="ECO:0000313" key="16">
    <source>
        <dbReference type="Proteomes" id="UP001195483"/>
    </source>
</evidence>
<dbReference type="FunFam" id="2.60.120.650:FF:000022">
    <property type="entry name" value="tRNA wybutosine-synthesizing protein 5"/>
    <property type="match status" value="1"/>
</dbReference>
<evidence type="ECO:0000256" key="6">
    <source>
        <dbReference type="ARBA" id="ARBA00023002"/>
    </source>
</evidence>
<sequence length="319" mass="37282">MSSSIKAFKSLQVVSDVSQKLFTEEIYPKRFPVILRNVEIGPCQEKWTVEYLAEKGGNKEVKIHVAPTPQMDFIQKNFVYRSLPFSEFVLRAAKLKQDKFFISENEKYYLRALGDDPRKDIADISQQFPELAQDIHIPPFFKKDRFFSSVFRIASPGIQLWTHYDVMDNLLIQVNGRKRVVLFSPQEVDKLYLNGDKSEVLDIDNLDDVKFPLFSHAERYEGILNPGDILFIPALWFHNVISMDFGVAVNVFWKHMDDNFYDSKDTYGNKDPLPATRAMQILDRALKTLDELPLEYRDFYARRLVHRIQSKTLHDNFPT</sequence>
<keyword evidence="6" id="KW-0560">Oxidoreductase</keyword>
<dbReference type="GO" id="GO:0046872">
    <property type="term" value="F:metal ion binding"/>
    <property type="evidence" value="ECO:0007669"/>
    <property type="project" value="UniProtKB-KW"/>
</dbReference>
<keyword evidence="3" id="KW-0819">tRNA processing</keyword>
<reference evidence="15" key="3">
    <citation type="submission" date="2023-05" db="EMBL/GenBank/DDBJ databases">
        <authorList>
            <person name="Smith C.H."/>
        </authorList>
    </citation>
    <scope>NUCLEOTIDE SEQUENCE</scope>
    <source>
        <strain evidence="15">CHS0354</strain>
        <tissue evidence="15">Mantle</tissue>
    </source>
</reference>
<gene>
    <name evidence="15" type="ORF">CHS0354_021110</name>
</gene>
<dbReference type="Pfam" id="PF13621">
    <property type="entry name" value="Cupin_8"/>
    <property type="match status" value="1"/>
</dbReference>
<accession>A0AAE0SCZ1</accession>
<evidence type="ECO:0000313" key="15">
    <source>
        <dbReference type="EMBL" id="KAK3589777.1"/>
    </source>
</evidence>
<reference evidence="15" key="1">
    <citation type="journal article" date="2021" name="Genome Biol. Evol.">
        <title>A High-Quality Reference Genome for a Parasitic Bivalve with Doubly Uniparental Inheritance (Bivalvia: Unionida).</title>
        <authorList>
            <person name="Smith C.H."/>
        </authorList>
    </citation>
    <scope>NUCLEOTIDE SEQUENCE</scope>
    <source>
        <strain evidence="15">CHS0354</strain>
    </source>
</reference>
<dbReference type="Gene3D" id="6.10.140.1470">
    <property type="match status" value="1"/>
</dbReference>
<dbReference type="InterPro" id="IPR041667">
    <property type="entry name" value="Cupin_8"/>
</dbReference>
<dbReference type="EMBL" id="JAEAOA010001293">
    <property type="protein sequence ID" value="KAK3589777.1"/>
    <property type="molecule type" value="Genomic_DNA"/>
</dbReference>
<evidence type="ECO:0000259" key="14">
    <source>
        <dbReference type="PROSITE" id="PS51184"/>
    </source>
</evidence>
<feature type="domain" description="JmjC" evidence="14">
    <location>
        <begin position="126"/>
        <end position="270"/>
    </location>
</feature>
<comment type="subunit">
    <text evidence="2">Homodimer.</text>
</comment>
<comment type="cofactor">
    <cofactor evidence="1">
        <name>Fe(2+)</name>
        <dbReference type="ChEBI" id="CHEBI:29033"/>
    </cofactor>
</comment>